<gene>
    <name evidence="1" type="ORF">PAPOLLO_LOCUS2267</name>
</gene>
<dbReference type="EMBL" id="CAJQZP010000160">
    <property type="protein sequence ID" value="CAG4941709.1"/>
    <property type="molecule type" value="Genomic_DNA"/>
</dbReference>
<name>A0A8S3W574_PARAO</name>
<dbReference type="PANTHER" id="PTHR37162:SF10">
    <property type="entry name" value="DUF4371 DOMAIN-CONTAINING PROTEIN"/>
    <property type="match status" value="1"/>
</dbReference>
<proteinExistence type="predicted"/>
<sequence length="172" mass="19307">MTVAYDGVKTLTQHATLKKHKDSASAAALSQRMNSFFTPKGSAQSGKVSIVELVELYHSIKHHISYVAQDCSLKVLKQVITDSEIVKQMTGGHTKCTALINQVLYPYSMDLVQEGLKNEVPFSNAIDAAYKGNRKFFPVEIQYFSPKDGICHKILDFYEDSFEDSRPIKEKL</sequence>
<protein>
    <submittedName>
        <fullName evidence="1">(apollo) hypothetical protein</fullName>
    </submittedName>
</protein>
<evidence type="ECO:0000313" key="2">
    <source>
        <dbReference type="Proteomes" id="UP000691718"/>
    </source>
</evidence>
<keyword evidence="2" id="KW-1185">Reference proteome</keyword>
<evidence type="ECO:0000313" key="1">
    <source>
        <dbReference type="EMBL" id="CAG4941709.1"/>
    </source>
</evidence>
<reference evidence="1" key="1">
    <citation type="submission" date="2021-04" db="EMBL/GenBank/DDBJ databases">
        <authorList>
            <person name="Tunstrom K."/>
        </authorList>
    </citation>
    <scope>NUCLEOTIDE SEQUENCE</scope>
</reference>
<dbReference type="AlphaFoldDB" id="A0A8S3W574"/>
<accession>A0A8S3W574</accession>
<dbReference type="PANTHER" id="PTHR37162">
    <property type="entry name" value="HAT FAMILY DIMERISATION DOMAINCONTAINING PROTEIN-RELATED"/>
    <property type="match status" value="1"/>
</dbReference>
<comment type="caution">
    <text evidence="1">The sequence shown here is derived from an EMBL/GenBank/DDBJ whole genome shotgun (WGS) entry which is preliminary data.</text>
</comment>
<organism evidence="1 2">
    <name type="scientific">Parnassius apollo</name>
    <name type="common">Apollo butterfly</name>
    <name type="synonym">Papilio apollo</name>
    <dbReference type="NCBI Taxonomy" id="110799"/>
    <lineage>
        <taxon>Eukaryota</taxon>
        <taxon>Metazoa</taxon>
        <taxon>Ecdysozoa</taxon>
        <taxon>Arthropoda</taxon>
        <taxon>Hexapoda</taxon>
        <taxon>Insecta</taxon>
        <taxon>Pterygota</taxon>
        <taxon>Neoptera</taxon>
        <taxon>Endopterygota</taxon>
        <taxon>Lepidoptera</taxon>
        <taxon>Glossata</taxon>
        <taxon>Ditrysia</taxon>
        <taxon>Papilionoidea</taxon>
        <taxon>Papilionidae</taxon>
        <taxon>Parnassiinae</taxon>
        <taxon>Parnassini</taxon>
        <taxon>Parnassius</taxon>
        <taxon>Parnassius</taxon>
    </lineage>
</organism>
<dbReference type="Proteomes" id="UP000691718">
    <property type="component" value="Unassembled WGS sequence"/>
</dbReference>
<dbReference type="OrthoDB" id="6159421at2759"/>